<protein>
    <submittedName>
        <fullName evidence="8">Glycoside hydrolase family 32 protein</fullName>
    </submittedName>
</protein>
<dbReference type="Pfam" id="PF00251">
    <property type="entry name" value="Glyco_hydro_32N"/>
    <property type="match status" value="1"/>
</dbReference>
<dbReference type="InterPro" id="IPR013320">
    <property type="entry name" value="ConA-like_dom_sf"/>
</dbReference>
<dbReference type="AlphaFoldDB" id="A0A5C8I6R7"/>
<feature type="domain" description="Glycosyl hydrolase family 32 C-terminal" evidence="7">
    <location>
        <begin position="392"/>
        <end position="546"/>
    </location>
</feature>
<dbReference type="CDD" id="cd18622">
    <property type="entry name" value="GH32_Inu-like"/>
    <property type="match status" value="1"/>
</dbReference>
<comment type="caution">
    <text evidence="8">The sequence shown here is derived from an EMBL/GenBank/DDBJ whole genome shotgun (WGS) entry which is preliminary data.</text>
</comment>
<dbReference type="SUPFAM" id="SSF75005">
    <property type="entry name" value="Arabinanase/levansucrase/invertase"/>
    <property type="match status" value="1"/>
</dbReference>
<evidence type="ECO:0000256" key="2">
    <source>
        <dbReference type="ARBA" id="ARBA00022801"/>
    </source>
</evidence>
<evidence type="ECO:0000313" key="9">
    <source>
        <dbReference type="Proteomes" id="UP000321949"/>
    </source>
</evidence>
<keyword evidence="2 4" id="KW-0378">Hydrolase</keyword>
<dbReference type="InterPro" id="IPR013148">
    <property type="entry name" value="Glyco_hydro_32_N"/>
</dbReference>
<evidence type="ECO:0000256" key="3">
    <source>
        <dbReference type="ARBA" id="ARBA00023295"/>
    </source>
</evidence>
<dbReference type="GO" id="GO:0005737">
    <property type="term" value="C:cytoplasm"/>
    <property type="evidence" value="ECO:0007669"/>
    <property type="project" value="TreeGrafter"/>
</dbReference>
<dbReference type="PANTHER" id="PTHR42800:SF1">
    <property type="entry name" value="EXOINULINASE INUD (AFU_ORTHOLOGUE AFUA_5G00480)"/>
    <property type="match status" value="1"/>
</dbReference>
<dbReference type="OrthoDB" id="9776657at2"/>
<dbReference type="Gene3D" id="2.60.120.560">
    <property type="entry name" value="Exo-inulinase, domain 1"/>
    <property type="match status" value="1"/>
</dbReference>
<keyword evidence="3 4" id="KW-0326">Glycosidase</keyword>
<keyword evidence="5" id="KW-1133">Transmembrane helix</keyword>
<evidence type="ECO:0000256" key="4">
    <source>
        <dbReference type="RuleBase" id="RU362110"/>
    </source>
</evidence>
<dbReference type="PANTHER" id="PTHR42800">
    <property type="entry name" value="EXOINULINASE INUD (AFU_ORTHOLOGUE AFUA_5G00480)"/>
    <property type="match status" value="1"/>
</dbReference>
<dbReference type="Pfam" id="PF08244">
    <property type="entry name" value="Glyco_hydro_32C"/>
    <property type="match status" value="1"/>
</dbReference>
<dbReference type="RefSeq" id="WP_147051230.1">
    <property type="nucleotide sequence ID" value="NZ_BKAH01000014.1"/>
</dbReference>
<dbReference type="SUPFAM" id="SSF49899">
    <property type="entry name" value="Concanavalin A-like lectins/glucanases"/>
    <property type="match status" value="1"/>
</dbReference>
<sequence>MTEDTPDSHSRPPRKHARIALVAAGAVAAVLVIVAAVLVWPRPSVAPAPPDAATPSADASDEGVYRLPASEGALRPALHLTPEQNWMNDPQKPFLLDGVWHYYYLYNADYPDGNGTEWFHATSTDLIHWTDQGVAIEKYKNGLGDIWTGTAVVDHDNTAGFGAGAVVAIVTQQADGIQRQSLFVSHDGGYSFEPFSGNPVMENPGTRDFRDPRVLWDAERGNWVMALAEGGKIGFYTSPDLKAWTYSSGFETSGLGVLECPDLFPMAVDGNPDDVRWVLISGANGSAEGMTTGTVYWVGDWDGKSFTPHHAEHQWMDRGADFYAAVTWDDPRLTAEERLNERHAIGWLNNWAYAGQVPGDDWHGGSDSIVRTVRMTTRDGVATLLSEPIDEMNQLAGPAQSVSEAEVAPNAPVDLPAPDADAYRIVVEISAPGGDAELRLQIPRGDGAFATVGYDFSGQTAFAVRDQDAIASTMASAYREPRTAQIPTHDGVVRLDVIVDNGSVEAFVNDGEASLSMVTGSGSTASQGLRAAAARGAVTIHEATITPLRVAPVERMQ</sequence>
<proteinExistence type="inferred from homology"/>
<dbReference type="GO" id="GO:0004575">
    <property type="term" value="F:sucrose alpha-glucosidase activity"/>
    <property type="evidence" value="ECO:0007669"/>
    <property type="project" value="TreeGrafter"/>
</dbReference>
<dbReference type="InterPro" id="IPR013189">
    <property type="entry name" value="Glyco_hydro_32_C"/>
</dbReference>
<dbReference type="GO" id="GO:0005987">
    <property type="term" value="P:sucrose catabolic process"/>
    <property type="evidence" value="ECO:0007669"/>
    <property type="project" value="TreeGrafter"/>
</dbReference>
<dbReference type="SMART" id="SM00640">
    <property type="entry name" value="Glyco_32"/>
    <property type="match status" value="1"/>
</dbReference>
<dbReference type="Proteomes" id="UP000321949">
    <property type="component" value="Unassembled WGS sequence"/>
</dbReference>
<accession>A0A5C8I6R7</accession>
<evidence type="ECO:0000313" key="8">
    <source>
        <dbReference type="EMBL" id="TXK13910.1"/>
    </source>
</evidence>
<gene>
    <name evidence="8" type="ORF">FVP74_04725</name>
</gene>
<dbReference type="EMBL" id="VRSX01000002">
    <property type="protein sequence ID" value="TXK13910.1"/>
    <property type="molecule type" value="Genomic_DNA"/>
</dbReference>
<reference evidence="8 9" key="1">
    <citation type="submission" date="2019-08" db="EMBL/GenBank/DDBJ databases">
        <authorList>
            <person name="Dong K."/>
        </authorList>
    </citation>
    <scope>NUCLEOTIDE SEQUENCE [LARGE SCALE GENOMIC DNA]</scope>
    <source>
        <strain evidence="8 9">K-1</strain>
    </source>
</reference>
<comment type="similarity">
    <text evidence="1 4">Belongs to the glycosyl hydrolase 32 family.</text>
</comment>
<name>A0A5C8I6R7_9MICO</name>
<keyword evidence="9" id="KW-1185">Reference proteome</keyword>
<dbReference type="InterPro" id="IPR023296">
    <property type="entry name" value="Glyco_hydro_beta-prop_sf"/>
</dbReference>
<evidence type="ECO:0000259" key="7">
    <source>
        <dbReference type="Pfam" id="PF08244"/>
    </source>
</evidence>
<keyword evidence="5" id="KW-0812">Transmembrane</keyword>
<dbReference type="Gene3D" id="2.115.10.20">
    <property type="entry name" value="Glycosyl hydrolase domain, family 43"/>
    <property type="match status" value="1"/>
</dbReference>
<feature type="domain" description="Glycosyl hydrolase family 32 N-terminal" evidence="6">
    <location>
        <begin position="79"/>
        <end position="378"/>
    </location>
</feature>
<feature type="transmembrane region" description="Helical" evidence="5">
    <location>
        <begin position="19"/>
        <end position="40"/>
    </location>
</feature>
<evidence type="ECO:0000256" key="1">
    <source>
        <dbReference type="ARBA" id="ARBA00009902"/>
    </source>
</evidence>
<evidence type="ECO:0000256" key="5">
    <source>
        <dbReference type="SAM" id="Phobius"/>
    </source>
</evidence>
<evidence type="ECO:0000259" key="6">
    <source>
        <dbReference type="Pfam" id="PF00251"/>
    </source>
</evidence>
<organism evidence="8 9">
    <name type="scientific">Microbacterium saccharophilum</name>
    <dbReference type="NCBI Taxonomy" id="1213358"/>
    <lineage>
        <taxon>Bacteria</taxon>
        <taxon>Bacillati</taxon>
        <taxon>Actinomycetota</taxon>
        <taxon>Actinomycetes</taxon>
        <taxon>Micrococcales</taxon>
        <taxon>Microbacteriaceae</taxon>
        <taxon>Microbacterium</taxon>
    </lineage>
</organism>
<keyword evidence="5" id="KW-0472">Membrane</keyword>
<dbReference type="InterPro" id="IPR001362">
    <property type="entry name" value="Glyco_hydro_32"/>
</dbReference>